<dbReference type="InterPro" id="IPR000768">
    <property type="entry name" value="ART"/>
</dbReference>
<dbReference type="Proteomes" id="UP000663864">
    <property type="component" value="Unassembled WGS sequence"/>
</dbReference>
<dbReference type="GO" id="GO:0106274">
    <property type="term" value="F:NAD+-protein-arginine ADP-ribosyltransferase activity"/>
    <property type="evidence" value="ECO:0007669"/>
    <property type="project" value="UniProtKB-EC"/>
</dbReference>
<evidence type="ECO:0000256" key="3">
    <source>
        <dbReference type="ARBA" id="ARBA00022679"/>
    </source>
</evidence>
<evidence type="ECO:0000256" key="5">
    <source>
        <dbReference type="ARBA" id="ARBA00047597"/>
    </source>
</evidence>
<dbReference type="GO" id="GO:0016779">
    <property type="term" value="F:nucleotidyltransferase activity"/>
    <property type="evidence" value="ECO:0007669"/>
    <property type="project" value="UniProtKB-KW"/>
</dbReference>
<feature type="compositionally biased region" description="Low complexity" evidence="7">
    <location>
        <begin position="152"/>
        <end position="162"/>
    </location>
</feature>
<comment type="catalytic activity">
    <reaction evidence="5 6">
        <text>L-arginyl-[protein] + NAD(+) = N(omega)-(ADP-D-ribosyl)-L-arginyl-[protein] + nicotinamide + H(+)</text>
        <dbReference type="Rhea" id="RHEA:19149"/>
        <dbReference type="Rhea" id="RHEA-COMP:10532"/>
        <dbReference type="Rhea" id="RHEA-COMP:15087"/>
        <dbReference type="ChEBI" id="CHEBI:15378"/>
        <dbReference type="ChEBI" id="CHEBI:17154"/>
        <dbReference type="ChEBI" id="CHEBI:29965"/>
        <dbReference type="ChEBI" id="CHEBI:57540"/>
        <dbReference type="ChEBI" id="CHEBI:142554"/>
        <dbReference type="EC" id="2.4.2.31"/>
    </reaction>
</comment>
<dbReference type="SUPFAM" id="SSF56399">
    <property type="entry name" value="ADP-ribosylation"/>
    <property type="match status" value="1"/>
</dbReference>
<keyword evidence="4" id="KW-0548">Nucleotidyltransferase</keyword>
<keyword evidence="6" id="KW-0732">Signal</keyword>
<evidence type="ECO:0000256" key="2">
    <source>
        <dbReference type="ARBA" id="ARBA00022676"/>
    </source>
</evidence>
<dbReference type="EC" id="2.4.2.31" evidence="6"/>
<keyword evidence="6" id="KW-0521">NADP</keyword>
<evidence type="ECO:0000256" key="1">
    <source>
        <dbReference type="ARBA" id="ARBA00009558"/>
    </source>
</evidence>
<name>A0A814FFG6_9BILA</name>
<dbReference type="EMBL" id="CAJNOT010000433">
    <property type="protein sequence ID" value="CAF0980619.1"/>
    <property type="molecule type" value="Genomic_DNA"/>
</dbReference>
<sequence>MANRRKLLPWFKYLKLFLTAFFKLPPTEYQTVWRGIPEDLSTLYPTGKEFTWWGISSCTSSISVLESLQYVGTSGARTMFSIETNNGKLIRSHSYFPEENEILLPLGIYLKVIDTSSSVNGLHVIHLCEILPSYKMLAHPFDLSQWQQGLPESKSSSHTSSSQKKEEKYSTVSVTPKPSGQVSSTKGKLICIVKDEKVSIKKQHLLMKY</sequence>
<comment type="similarity">
    <text evidence="1 6">Belongs to the Arg-specific ADP-ribosyltransferase family.</text>
</comment>
<feature type="compositionally biased region" description="Polar residues" evidence="7">
    <location>
        <begin position="170"/>
        <end position="183"/>
    </location>
</feature>
<dbReference type="AlphaFoldDB" id="A0A814FFG6"/>
<evidence type="ECO:0000313" key="9">
    <source>
        <dbReference type="Proteomes" id="UP000663864"/>
    </source>
</evidence>
<organism evidence="8 9">
    <name type="scientific">Rotaria sordida</name>
    <dbReference type="NCBI Taxonomy" id="392033"/>
    <lineage>
        <taxon>Eukaryota</taxon>
        <taxon>Metazoa</taxon>
        <taxon>Spiralia</taxon>
        <taxon>Gnathifera</taxon>
        <taxon>Rotifera</taxon>
        <taxon>Eurotatoria</taxon>
        <taxon>Bdelloidea</taxon>
        <taxon>Philodinida</taxon>
        <taxon>Philodinidae</taxon>
        <taxon>Rotaria</taxon>
    </lineage>
</organism>
<dbReference type="Gene3D" id="3.90.176.10">
    <property type="entry name" value="Toxin ADP-ribosyltransferase, Chain A, domain 1"/>
    <property type="match status" value="1"/>
</dbReference>
<dbReference type="Pfam" id="PF01129">
    <property type="entry name" value="ART"/>
    <property type="match status" value="1"/>
</dbReference>
<evidence type="ECO:0000256" key="4">
    <source>
        <dbReference type="ARBA" id="ARBA00022695"/>
    </source>
</evidence>
<evidence type="ECO:0000256" key="6">
    <source>
        <dbReference type="RuleBase" id="RU361228"/>
    </source>
</evidence>
<dbReference type="PROSITE" id="PS51996">
    <property type="entry name" value="TR_MART"/>
    <property type="match status" value="1"/>
</dbReference>
<proteinExistence type="inferred from homology"/>
<keyword evidence="6" id="KW-0520">NAD</keyword>
<feature type="chain" id="PRO_5033093163" description="NAD(P)(+)--arginine ADP-ribosyltransferase" evidence="6">
    <location>
        <begin position="30"/>
        <end position="209"/>
    </location>
</feature>
<evidence type="ECO:0000313" key="8">
    <source>
        <dbReference type="EMBL" id="CAF0980619.1"/>
    </source>
</evidence>
<keyword evidence="3 6" id="KW-0808">Transferase</keyword>
<accession>A0A814FFG6</accession>
<feature type="signal peptide" evidence="6">
    <location>
        <begin position="1"/>
        <end position="29"/>
    </location>
</feature>
<gene>
    <name evidence="8" type="ORF">ZHD862_LOCUS11485</name>
</gene>
<evidence type="ECO:0000256" key="7">
    <source>
        <dbReference type="SAM" id="MobiDB-lite"/>
    </source>
</evidence>
<keyword evidence="2 6" id="KW-0328">Glycosyltransferase</keyword>
<feature type="region of interest" description="Disordered" evidence="7">
    <location>
        <begin position="152"/>
        <end position="183"/>
    </location>
</feature>
<reference evidence="8" key="1">
    <citation type="submission" date="2021-02" db="EMBL/GenBank/DDBJ databases">
        <authorList>
            <person name="Nowell W R."/>
        </authorList>
    </citation>
    <scope>NUCLEOTIDE SEQUENCE</scope>
</reference>
<protein>
    <recommendedName>
        <fullName evidence="6">NAD(P)(+)--arginine ADP-ribosyltransferase</fullName>
        <ecNumber evidence="6">2.4.2.31</ecNumber>
    </recommendedName>
    <alternativeName>
        <fullName evidence="6">Mono(ADP-ribosyl)transferase</fullName>
    </alternativeName>
</protein>
<comment type="caution">
    <text evidence="8">The sequence shown here is derived from an EMBL/GenBank/DDBJ whole genome shotgun (WGS) entry which is preliminary data.</text>
</comment>